<evidence type="ECO:0000313" key="2">
    <source>
        <dbReference type="EMBL" id="KKL75627.1"/>
    </source>
</evidence>
<evidence type="ECO:0000313" key="1">
    <source>
        <dbReference type="EMBL" id="KKK99147.1"/>
    </source>
</evidence>
<comment type="caution">
    <text evidence="1">The sequence shown here is derived from an EMBL/GenBank/DDBJ whole genome shotgun (WGS) entry which is preliminary data.</text>
</comment>
<proteinExistence type="predicted"/>
<accession>A0A0F8ZYV1</accession>
<dbReference type="EMBL" id="LAZR01045323">
    <property type="protein sequence ID" value="KKK99147.1"/>
    <property type="molecule type" value="Genomic_DNA"/>
</dbReference>
<gene>
    <name evidence="2" type="ORF">LCGC14_2053050</name>
    <name evidence="1" type="ORF">LCGC14_2635680</name>
</gene>
<sequence length="52" mass="6084">MDAQTESMMLNDPLVWASVMKINLRDGIVFTLEDMEYLFDIIRCDKKVVNCK</sequence>
<dbReference type="AlphaFoldDB" id="A0A0F8ZYV1"/>
<reference evidence="1" key="1">
    <citation type="journal article" date="2015" name="Nature">
        <title>Complex archaea that bridge the gap between prokaryotes and eukaryotes.</title>
        <authorList>
            <person name="Spang A."/>
            <person name="Saw J.H."/>
            <person name="Jorgensen S.L."/>
            <person name="Zaremba-Niedzwiedzka K."/>
            <person name="Martijn J."/>
            <person name="Lind A.E."/>
            <person name="van Eijk R."/>
            <person name="Schleper C."/>
            <person name="Guy L."/>
            <person name="Ettema T.J."/>
        </authorList>
    </citation>
    <scope>NUCLEOTIDE SEQUENCE</scope>
</reference>
<protein>
    <submittedName>
        <fullName evidence="1">Uncharacterized protein</fullName>
    </submittedName>
</protein>
<dbReference type="EMBL" id="LAZR01024297">
    <property type="protein sequence ID" value="KKL75627.1"/>
    <property type="molecule type" value="Genomic_DNA"/>
</dbReference>
<name>A0A0F8ZYV1_9ZZZZ</name>
<organism evidence="1">
    <name type="scientific">marine sediment metagenome</name>
    <dbReference type="NCBI Taxonomy" id="412755"/>
    <lineage>
        <taxon>unclassified sequences</taxon>
        <taxon>metagenomes</taxon>
        <taxon>ecological metagenomes</taxon>
    </lineage>
</organism>
<feature type="non-terminal residue" evidence="1">
    <location>
        <position position="52"/>
    </location>
</feature>